<dbReference type="EMBL" id="JABMOJ010000084">
    <property type="protein sequence ID" value="NQV64201.1"/>
    <property type="molecule type" value="Genomic_DNA"/>
</dbReference>
<reference evidence="1" key="1">
    <citation type="submission" date="2020-05" db="EMBL/GenBank/DDBJ databases">
        <title>Sulfur intermediates as new biogeochemical hubs in an aquatic model microbial ecosystem.</title>
        <authorList>
            <person name="Vigneron A."/>
        </authorList>
    </citation>
    <scope>NUCLEOTIDE SEQUENCE</scope>
    <source>
        <strain evidence="1">Bin.250</strain>
    </source>
</reference>
<dbReference type="SUPFAM" id="SSF52833">
    <property type="entry name" value="Thioredoxin-like"/>
    <property type="match status" value="1"/>
</dbReference>
<name>A0A973A8X0_9GAMM</name>
<accession>A0A973A8X0</accession>
<evidence type="ECO:0000313" key="1">
    <source>
        <dbReference type="EMBL" id="NQV64201.1"/>
    </source>
</evidence>
<dbReference type="AlphaFoldDB" id="A0A973A8X0"/>
<sequence length="134" mass="14455">MSLTLLYNDQIRQVASREVGNDTWIPAAELAALTGFEFKPEGACYGDVCIPLLPAQGEAIHTDGEVNLQAVAAKLGQGLVQDDDVISLGPIAAVRQRFAQGQAPDFDLVDREGQPVSLSLFADKKVILMTWASW</sequence>
<proteinExistence type="predicted"/>
<dbReference type="InterPro" id="IPR036249">
    <property type="entry name" value="Thioredoxin-like_sf"/>
</dbReference>
<organism evidence="1 2">
    <name type="scientific">SAR86 cluster bacterium</name>
    <dbReference type="NCBI Taxonomy" id="2030880"/>
    <lineage>
        <taxon>Bacteria</taxon>
        <taxon>Pseudomonadati</taxon>
        <taxon>Pseudomonadota</taxon>
        <taxon>Gammaproteobacteria</taxon>
        <taxon>SAR86 cluster</taxon>
    </lineage>
</organism>
<evidence type="ECO:0008006" key="3">
    <source>
        <dbReference type="Google" id="ProtNLM"/>
    </source>
</evidence>
<comment type="caution">
    <text evidence="1">The sequence shown here is derived from an EMBL/GenBank/DDBJ whole genome shotgun (WGS) entry which is preliminary data.</text>
</comment>
<evidence type="ECO:0000313" key="2">
    <source>
        <dbReference type="Proteomes" id="UP000754644"/>
    </source>
</evidence>
<dbReference type="Gene3D" id="3.40.30.10">
    <property type="entry name" value="Glutaredoxin"/>
    <property type="match status" value="1"/>
</dbReference>
<gene>
    <name evidence="1" type="ORF">HQ497_02450</name>
</gene>
<dbReference type="Proteomes" id="UP000754644">
    <property type="component" value="Unassembled WGS sequence"/>
</dbReference>
<protein>
    <recommendedName>
        <fullName evidence="3">Redoxin domain-containing protein</fullName>
    </recommendedName>
</protein>